<keyword evidence="2" id="KW-1185">Reference proteome</keyword>
<organism evidence="3">
    <name type="scientific">Schistosoma curassoni</name>
    <dbReference type="NCBI Taxonomy" id="6186"/>
    <lineage>
        <taxon>Eukaryota</taxon>
        <taxon>Metazoa</taxon>
        <taxon>Spiralia</taxon>
        <taxon>Lophotrochozoa</taxon>
        <taxon>Platyhelminthes</taxon>
        <taxon>Trematoda</taxon>
        <taxon>Digenea</taxon>
        <taxon>Strigeidida</taxon>
        <taxon>Schistosomatoidea</taxon>
        <taxon>Schistosomatidae</taxon>
        <taxon>Schistosoma</taxon>
    </lineage>
</organism>
<dbReference type="EMBL" id="UZAK01016191">
    <property type="protein sequence ID" value="VDP06494.1"/>
    <property type="molecule type" value="Genomic_DNA"/>
</dbReference>
<dbReference type="WBParaSite" id="SCUD_0000668601-mRNA-1">
    <property type="protein sequence ID" value="SCUD_0000668601-mRNA-1"/>
    <property type="gene ID" value="SCUD_0000668601"/>
</dbReference>
<evidence type="ECO:0000313" key="3">
    <source>
        <dbReference type="WBParaSite" id="SCUD_0000668601-mRNA-1"/>
    </source>
</evidence>
<evidence type="ECO:0000313" key="1">
    <source>
        <dbReference type="EMBL" id="VDP06494.1"/>
    </source>
</evidence>
<proteinExistence type="predicted"/>
<dbReference type="Proteomes" id="UP000279833">
    <property type="component" value="Unassembled WGS sequence"/>
</dbReference>
<evidence type="ECO:0000313" key="2">
    <source>
        <dbReference type="Proteomes" id="UP000279833"/>
    </source>
</evidence>
<sequence length="32" mass="3896">MRTERLFDKLTLFNHLINQINTNELPPKVRSR</sequence>
<dbReference type="AlphaFoldDB" id="A0A183JVE1"/>
<protein>
    <submittedName>
        <fullName evidence="3">Transcriptional regulator</fullName>
    </submittedName>
</protein>
<reference evidence="1 2" key="2">
    <citation type="submission" date="2018-11" db="EMBL/GenBank/DDBJ databases">
        <authorList>
            <consortium name="Pathogen Informatics"/>
        </authorList>
    </citation>
    <scope>NUCLEOTIDE SEQUENCE [LARGE SCALE GENOMIC DNA]</scope>
    <source>
        <strain evidence="1">Dakar</strain>
        <strain evidence="2">Dakar, Senegal</strain>
    </source>
</reference>
<accession>A0A183JVE1</accession>
<reference evidence="3" key="1">
    <citation type="submission" date="2016-06" db="UniProtKB">
        <authorList>
            <consortium name="WormBaseParasite"/>
        </authorList>
    </citation>
    <scope>IDENTIFICATION</scope>
</reference>
<name>A0A183JVE1_9TREM</name>
<gene>
    <name evidence="1" type="ORF">SCUD_LOCUS6685</name>
</gene>